<accession>A0A922AI48</accession>
<evidence type="ECO:0000313" key="4">
    <source>
        <dbReference type="Proteomes" id="UP000811246"/>
    </source>
</evidence>
<feature type="repeat" description="PPR" evidence="2">
    <location>
        <begin position="221"/>
        <end position="255"/>
    </location>
</feature>
<evidence type="ECO:0000256" key="2">
    <source>
        <dbReference type="PROSITE-ProRule" id="PRU00708"/>
    </source>
</evidence>
<dbReference type="AlphaFoldDB" id="A0A922AI48"/>
<feature type="repeat" description="PPR" evidence="2">
    <location>
        <begin position="423"/>
        <end position="457"/>
    </location>
</feature>
<dbReference type="NCBIfam" id="TIGR00756">
    <property type="entry name" value="PPR"/>
    <property type="match status" value="3"/>
</dbReference>
<evidence type="ECO:0008006" key="5">
    <source>
        <dbReference type="Google" id="ProtNLM"/>
    </source>
</evidence>
<evidence type="ECO:0000256" key="1">
    <source>
        <dbReference type="ARBA" id="ARBA00022737"/>
    </source>
</evidence>
<dbReference type="FunFam" id="1.25.40.10:FF:000381">
    <property type="entry name" value="Pentatricopeptide repeat-containing protein"/>
    <property type="match status" value="1"/>
</dbReference>
<dbReference type="Pfam" id="PF20431">
    <property type="entry name" value="E_motif"/>
    <property type="match status" value="1"/>
</dbReference>
<dbReference type="InterPro" id="IPR046848">
    <property type="entry name" value="E_motif"/>
</dbReference>
<dbReference type="PROSITE" id="PS51375">
    <property type="entry name" value="PPR"/>
    <property type="match status" value="7"/>
</dbReference>
<feature type="repeat" description="PPR" evidence="2">
    <location>
        <begin position="291"/>
        <end position="325"/>
    </location>
</feature>
<feature type="repeat" description="PPR" evidence="2">
    <location>
        <begin position="626"/>
        <end position="660"/>
    </location>
</feature>
<dbReference type="EMBL" id="CM031838">
    <property type="protein sequence ID" value="KAG6677199.1"/>
    <property type="molecule type" value="Genomic_DNA"/>
</dbReference>
<dbReference type="InterPro" id="IPR046960">
    <property type="entry name" value="PPR_At4g14850-like_plant"/>
</dbReference>
<keyword evidence="1" id="KW-0677">Repeat</keyword>
<dbReference type="FunFam" id="1.25.40.10:FF:000090">
    <property type="entry name" value="Pentatricopeptide repeat-containing protein, chloroplastic"/>
    <property type="match status" value="1"/>
</dbReference>
<comment type="caution">
    <text evidence="3">The sequence shown here is derived from an EMBL/GenBank/DDBJ whole genome shotgun (WGS) entry which is preliminary data.</text>
</comment>
<dbReference type="Proteomes" id="UP000811246">
    <property type="component" value="Chromosome 14"/>
</dbReference>
<dbReference type="GO" id="GO:0003723">
    <property type="term" value="F:RNA binding"/>
    <property type="evidence" value="ECO:0007669"/>
    <property type="project" value="InterPro"/>
</dbReference>
<dbReference type="GO" id="GO:0009451">
    <property type="term" value="P:RNA modification"/>
    <property type="evidence" value="ECO:0007669"/>
    <property type="project" value="InterPro"/>
</dbReference>
<dbReference type="PANTHER" id="PTHR47926:SF435">
    <property type="entry name" value="PENTACOTRIPEPTIDE-REPEAT REGION OF PRORP DOMAIN-CONTAINING PROTEIN"/>
    <property type="match status" value="1"/>
</dbReference>
<dbReference type="PANTHER" id="PTHR47926">
    <property type="entry name" value="PENTATRICOPEPTIDE REPEAT-CONTAINING PROTEIN"/>
    <property type="match status" value="1"/>
</dbReference>
<name>A0A922AI48_CARIL</name>
<reference evidence="3" key="1">
    <citation type="submission" date="2021-01" db="EMBL/GenBank/DDBJ databases">
        <authorList>
            <person name="Lovell J.T."/>
            <person name="Bentley N."/>
            <person name="Bhattarai G."/>
            <person name="Jenkins J.W."/>
            <person name="Sreedasyam A."/>
            <person name="Alarcon Y."/>
            <person name="Bock C."/>
            <person name="Boston L."/>
            <person name="Carlson J."/>
            <person name="Cervantes K."/>
            <person name="Clermont K."/>
            <person name="Krom N."/>
            <person name="Kubenka K."/>
            <person name="Mamidi S."/>
            <person name="Mattison C."/>
            <person name="Monteros M."/>
            <person name="Pisani C."/>
            <person name="Plott C."/>
            <person name="Rajasekar S."/>
            <person name="Rhein H.S."/>
            <person name="Rohla C."/>
            <person name="Song M."/>
            <person name="Hilaire R.S."/>
            <person name="Shu S."/>
            <person name="Wells L."/>
            <person name="Wang X."/>
            <person name="Webber J."/>
            <person name="Heerema R.J."/>
            <person name="Klein P."/>
            <person name="Conner P."/>
            <person name="Grauke L."/>
            <person name="Grimwood J."/>
            <person name="Schmutz J."/>
            <person name="Randall J.J."/>
        </authorList>
    </citation>
    <scope>NUCLEOTIDE SEQUENCE</scope>
    <source>
        <tissue evidence="3">Leaf</tissue>
    </source>
</reference>
<feature type="repeat" description="PPR" evidence="2">
    <location>
        <begin position="120"/>
        <end position="154"/>
    </location>
</feature>
<dbReference type="FunFam" id="1.25.40.10:FF:000343">
    <property type="entry name" value="Pentatricopeptide repeat-containing protein At3g58590"/>
    <property type="match status" value="1"/>
</dbReference>
<dbReference type="Pfam" id="PF13041">
    <property type="entry name" value="PPR_2"/>
    <property type="match status" value="2"/>
</dbReference>
<dbReference type="Pfam" id="PF01535">
    <property type="entry name" value="PPR"/>
    <property type="match status" value="5"/>
</dbReference>
<dbReference type="InterPro" id="IPR002885">
    <property type="entry name" value="PPR_rpt"/>
</dbReference>
<protein>
    <recommendedName>
        <fullName evidence="5">Pentatricopeptide repeat-containing protein</fullName>
    </recommendedName>
</protein>
<proteinExistence type="predicted"/>
<gene>
    <name evidence="3" type="ORF">I3842_14G013800</name>
</gene>
<evidence type="ECO:0000313" key="3">
    <source>
        <dbReference type="EMBL" id="KAG6677199.1"/>
    </source>
</evidence>
<sequence>MIILRLPLSATQLKIYSLFLNKHYQFQTIFKHPHRRYYGSKSLSSYPDILMGKDPTAIATALSLSERSNSYFLGTQIHGHVIKLGLTTDLFSLNNLIKMYSKLGVLSYGLNLFAEMLERNIVSWTLIISGAIQNCEFDLGLEVYLDMVRSGFRPNEFTFGSVMKACTIVEAYEFGFCIHCFVLKIGMEQNNFVASSILSMYAKLGDIESSERVFECMDNLDVGCWNAMIGGYAQCGHGFEALKIVSSMRCMGVRMDQLTWINAFKGCLIMGNLEYGKQLHGLIIRSEMLFSSSVANALMDMYFKNGKNDSALKVFNGMQNKDVISWNTVFGGFTLEGDAREIAILFYEFMLTGTKPTHITFTVLFRKCGELMNLNLGIQFFSLALRLGFFDDNNITSSSINMFSRCGAMEMARLVFDSILLRNIISWNELISGYNGASRYMEALKVFCNLWELGVKADECTFSSILEASSQCGNQQMGVEIHGAIVKSGFSSHGYVRSSLIKAYITFGLLDDSFEFLNGLDRLDLASWGVMISALVHQGHNYEAIRLFNSLIKTGEKPDELIFGSILNSCADVAAYYQTKSVHSHVIKMAYDKHVFVSSALIDAYAKCGDVASSRMAFNQSFVSDDVIIYNTMIMAYAHHGLIVEALEIFKKMKLANLRPSQATFVAVISACSHMGLVDQGCLLFESINLHYEMEPSPDNYGCLVDMLSRNGYLDVAKSIIEVMPFPPWPAIWRSLLSGCRIHGNREIGQWAAEKLLKMVPENDAAYVLLAKVYSEGGSWEDAAKLRRGMIRRGVSKDPGYSWIVI</sequence>
<organism evidence="3 4">
    <name type="scientific">Carya illinoinensis</name>
    <name type="common">Pecan</name>
    <dbReference type="NCBI Taxonomy" id="32201"/>
    <lineage>
        <taxon>Eukaryota</taxon>
        <taxon>Viridiplantae</taxon>
        <taxon>Streptophyta</taxon>
        <taxon>Embryophyta</taxon>
        <taxon>Tracheophyta</taxon>
        <taxon>Spermatophyta</taxon>
        <taxon>Magnoliopsida</taxon>
        <taxon>eudicotyledons</taxon>
        <taxon>Gunneridae</taxon>
        <taxon>Pentapetalae</taxon>
        <taxon>rosids</taxon>
        <taxon>fabids</taxon>
        <taxon>Fagales</taxon>
        <taxon>Juglandaceae</taxon>
        <taxon>Carya</taxon>
    </lineage>
</organism>
<feature type="repeat" description="PPR" evidence="2">
    <location>
        <begin position="763"/>
        <end position="797"/>
    </location>
</feature>
<feature type="repeat" description="PPR" evidence="2">
    <location>
        <begin position="524"/>
        <end position="558"/>
    </location>
</feature>